<feature type="region of interest" description="Disordered" evidence="6">
    <location>
        <begin position="1220"/>
        <end position="1246"/>
    </location>
</feature>
<feature type="transmembrane region" description="Helical" evidence="7">
    <location>
        <begin position="1493"/>
        <end position="1512"/>
    </location>
</feature>
<feature type="compositionally biased region" description="Gly residues" evidence="6">
    <location>
        <begin position="1107"/>
        <end position="1124"/>
    </location>
</feature>
<feature type="compositionally biased region" description="Polar residues" evidence="6">
    <location>
        <begin position="1220"/>
        <end position="1243"/>
    </location>
</feature>
<feature type="transmembrane region" description="Helical" evidence="7">
    <location>
        <begin position="185"/>
        <end position="208"/>
    </location>
</feature>
<feature type="transmembrane region" description="Helical" evidence="7">
    <location>
        <begin position="1743"/>
        <end position="1763"/>
    </location>
</feature>
<feature type="transmembrane region" description="Helical" evidence="7">
    <location>
        <begin position="96"/>
        <end position="116"/>
    </location>
</feature>
<sequence length="2220" mass="240364">MLMDQRCEDCSAKACGNDSAAEFEELAADYPERSCLFFTKSSPVRKCCIFIINNTRFEKFILFIILCNCVTLALTSTRQDFTSTAMGKALADIDYVYIAVFTSEMVLKTIAMGFLFGNGSYLRDGWNVLDFLVVVMGYVSLLSPSNLTAIRAFRAMRPLRTINRVKGMKVLVNTMIDSLPLLLDVFLLCAFTFFMFSLIAVQLFAGVLKNRCGTPDFSSAYNVTLPSSSSSNSGSGVGGSGLGASAAGTVILANVGYEVPDDQSEDMCSGPLSSEVMWYLVNGKPQAEPGAAYAGRVCDDGMYCTQYGNPSNGMISYDNILWSWLTIFQHITLSGWSDVMYMVMDAVNYWVWIFYGGLIIFGAFFMVNMALAVLAVNFSMEEAEEEEEERQEEQREEEQLLQEGEKRDGEVLKTADRNAGQRGLGVVARGFVRLGTGGISTTSRLVAALKAPRKAVGDDEDAALAGSDPPAELGRLRRLVWRLAVSKGLELTTAALIVVNTVVMCVNWYGMPYKVEQATNYINYVLTVYFALDVAVRLTAFGFARFFRVGMNIFDFIVVTLSLVEMIIDLVPSISGLGPLSVLRAFRLLRIFRLARNWKELNALLTGMFKSVKASIMLVALMMLFLFVASLVGMQIFGYKFMFCDYVEGAKAVCPPGQRVWGECPNHFYCYLPCSKEQNGTWVDAPGSFYNGLAYCDSFCASAGDAAGSGCEYLAMVGKSQVPRANFDNVMWGLYSVFQVLTGENWNDIMVDAMRTVSPWSSLYFVGVILIGNYLVFNLFIAILLENLNSKMEQAGALTAASSFSNNSKHGKKLPSARRAVSVRIVAPSQPGWEATDDEAMAASSTCNRIGNRNDVNGGVDGGADDGADDGGNGNAVMNSGSKGHVRNRVAAAASPRVSTALPVYFVEGWGRGWGEKCLERPQDPGMAARAGVANALKSLGKQQEDEQKQQQQQQHRPKPFLPSDGGGYDEVGVVNRIDDALQVAQRPCPGGSPGGLSITSTQSSVLRMPLPPFYSSVTAGGKVITAAAAAAAADDPPYSTSAIPARQSPSDRSLSMTSVAPPSPDLPTRAKGPVAESIEMQKTSSASRHVRNVSGSGCGIDDVGDDSGGNGGDNSAGGSGGGAGGSYCSAAAVELLRRHGAPSSMSPLRPFPVSVPSSLVGRHESYASHPPRHLPPLSTSADNQATATATETTLVRASSGCSGSGTNILPMASNCTALSPSSGTDLSRTGQLQTQHLQTNRLNPRDPSQRFCAFILPPVSSTLDYLQKPLEQQQQQRGTSLLSSQPSVRAAMLRNMLYSFTSNRGSLSRATSASSIAFLGPQWEDALEGRSLLLLGHDNRLRHSIAELVHNPLFEAFIMLLILASCVSLVLDSPGLDPDSRMAKALRIMDYIFLGAFTLEAVLKIVTFGFAFTGKHAYVRSGWNLLDLFVVLLGWALIVVEIVGRGNAENLKVLRVLRALRALRPLRAVHRFAGLRVVVDTLFAVLPSMINVVLVCVFFYLIFAILAVNLFKGELFNCIDTASGERIDPFYVLPPGQVLTRAWCEAGNQTISIAESVYYSSRSVPVENYIMVVQWVNPRANFDNVGVAMLALFQTATLSLWVDITFSAVDAVGVDKQPLWNHNPWAVLFFVAFVVVCSFFVLNLFIGVTLDKFAELHQEQQSAGTLLTPQQQSWVKVQRLVLRSEVPYMPPRPPGRFRGALYVFASSRGFDIMMLLIILANVLFIAMVHSDMSLTWQAVMSYSNLLFTCIFVVEAVLKVTAFGPRGYFHDRWNCFDLFVVVVSVASVALDFSNTRNLSFMPVLRVLRVVRVVRLVRQAKGMQKLLRTLITSLPALANVGGVMLLIFFIFAVIGVNLFAGIKHGDNLDSHANFDTFPNAMLLLFRMLTGEGWDAVMQDCMNMGGCVLVLQDFNVSSTSTIRSSSPQPAIAANTTSPVTSSTVITLLAGTYLDPSDPLLSFLPSNATQNQCPLSPVAAALYFPIFVVLCTFILLQLVIAVLRENLIESDGDGAEGSEGGATRPVARSVMESFTKAWSAAAVGAAKSGGGHGSGGSSRGLLHASQLPRVLEATQPPLGASGSPCPRQEVQKLMLRLRVPLYEGNKVSYIETLHTLASSVFATPLPAPEQDKLQRTLSKKLPRSQPHAKYTAAHYHAAKSVAAAIRGFVLRHKLRGQLGIPADPGEEAASGQEQRRQQPAQQQQAQHSTAAAERRGGAVWSAC</sequence>
<dbReference type="PRINTS" id="PR00167">
    <property type="entry name" value="CACHANNEL"/>
</dbReference>
<keyword evidence="5" id="KW-0107">Calcium channel</keyword>
<feature type="transmembrane region" description="Helical" evidence="7">
    <location>
        <begin position="763"/>
        <end position="785"/>
    </location>
</feature>
<feature type="region of interest" description="Disordered" evidence="6">
    <location>
        <begin position="2176"/>
        <end position="2220"/>
    </location>
</feature>
<accession>A0ABQ5SQ22</accession>
<feature type="compositionally biased region" description="Acidic residues" evidence="6">
    <location>
        <begin position="384"/>
        <end position="400"/>
    </location>
</feature>
<keyword evidence="5" id="KW-0406">Ion transport</keyword>
<dbReference type="InterPro" id="IPR043203">
    <property type="entry name" value="VGCC_Ca_Na"/>
</dbReference>
<feature type="transmembrane region" description="Helical" evidence="7">
    <location>
        <begin position="521"/>
        <end position="541"/>
    </location>
</feature>
<feature type="transmembrane region" description="Helical" evidence="7">
    <location>
        <begin position="1775"/>
        <end position="1792"/>
    </location>
</feature>
<evidence type="ECO:0000256" key="7">
    <source>
        <dbReference type="SAM" id="Phobius"/>
    </source>
</evidence>
<evidence type="ECO:0000259" key="8">
    <source>
        <dbReference type="Pfam" id="PF00520"/>
    </source>
</evidence>
<feature type="region of interest" description="Disordered" evidence="6">
    <location>
        <begin position="1163"/>
        <end position="1192"/>
    </location>
</feature>
<feature type="region of interest" description="Disordered" evidence="6">
    <location>
        <begin position="384"/>
        <end position="413"/>
    </location>
</feature>
<dbReference type="Proteomes" id="UP001165090">
    <property type="component" value="Unassembled WGS sequence"/>
</dbReference>
<dbReference type="Gene3D" id="1.20.120.350">
    <property type="entry name" value="Voltage-gated potassium channels. Chain C"/>
    <property type="match status" value="4"/>
</dbReference>
<keyword evidence="5" id="KW-0851">Voltage-gated channel</keyword>
<feature type="transmembrane region" description="Helical" evidence="7">
    <location>
        <begin position="1426"/>
        <end position="1448"/>
    </location>
</feature>
<feature type="transmembrane region" description="Helical" evidence="7">
    <location>
        <begin position="1625"/>
        <end position="1647"/>
    </location>
</feature>
<feature type="transmembrane region" description="Helical" evidence="7">
    <location>
        <begin position="1586"/>
        <end position="1605"/>
    </location>
</feature>
<feature type="compositionally biased region" description="Low complexity" evidence="6">
    <location>
        <begin position="2194"/>
        <end position="2208"/>
    </location>
</feature>
<protein>
    <recommendedName>
        <fullName evidence="8">Ion transport domain-containing protein</fullName>
    </recommendedName>
</protein>
<evidence type="ECO:0000256" key="4">
    <source>
        <dbReference type="ARBA" id="ARBA00023136"/>
    </source>
</evidence>
<feature type="compositionally biased region" description="Basic and acidic residues" evidence="6">
    <location>
        <begin position="403"/>
        <end position="413"/>
    </location>
</feature>
<feature type="transmembrane region" description="Helical" evidence="7">
    <location>
        <begin position="1979"/>
        <end position="2000"/>
    </location>
</feature>
<dbReference type="SUPFAM" id="SSF81324">
    <property type="entry name" value="Voltage-gated potassium channels"/>
    <property type="match status" value="4"/>
</dbReference>
<dbReference type="InterPro" id="IPR002077">
    <property type="entry name" value="VDCCAlpha1"/>
</dbReference>
<feature type="compositionally biased region" description="Polar residues" evidence="6">
    <location>
        <begin position="1178"/>
        <end position="1192"/>
    </location>
</feature>
<gene>
    <name evidence="9" type="ORF">VaNZ11_016880</name>
</gene>
<feature type="transmembrane region" description="Helical" evidence="7">
    <location>
        <begin position="488"/>
        <end position="509"/>
    </location>
</feature>
<feature type="transmembrane region" description="Helical" evidence="7">
    <location>
        <begin position="1836"/>
        <end position="1859"/>
    </location>
</feature>
<feature type="domain" description="Ion transport" evidence="8">
    <location>
        <begin position="56"/>
        <end position="385"/>
    </location>
</feature>
<evidence type="ECO:0000256" key="6">
    <source>
        <dbReference type="SAM" id="MobiDB-lite"/>
    </source>
</evidence>
<dbReference type="Gene3D" id="1.10.287.70">
    <property type="match status" value="4"/>
</dbReference>
<keyword evidence="5" id="KW-0407">Ion channel</keyword>
<keyword evidence="5" id="KW-0813">Transport</keyword>
<evidence type="ECO:0000256" key="5">
    <source>
        <dbReference type="RuleBase" id="RU003808"/>
    </source>
</evidence>
<evidence type="ECO:0000256" key="3">
    <source>
        <dbReference type="ARBA" id="ARBA00022989"/>
    </source>
</evidence>
<feature type="domain" description="Ion transport" evidence="8">
    <location>
        <begin position="1353"/>
        <end position="1662"/>
    </location>
</feature>
<dbReference type="InterPro" id="IPR027359">
    <property type="entry name" value="Volt_channel_dom_sf"/>
</dbReference>
<comment type="caution">
    <text evidence="9">The sequence shown here is derived from an EMBL/GenBank/DDBJ whole genome shotgun (WGS) entry which is preliminary data.</text>
</comment>
<proteinExistence type="inferred from homology"/>
<reference evidence="9 10" key="1">
    <citation type="journal article" date="2023" name="IScience">
        <title>Expanded male sex-determining region conserved during the evolution of homothallism in the green alga Volvox.</title>
        <authorList>
            <person name="Yamamoto K."/>
            <person name="Matsuzaki R."/>
            <person name="Mahakham W."/>
            <person name="Heman W."/>
            <person name="Sekimoto H."/>
            <person name="Kawachi M."/>
            <person name="Minakuchi Y."/>
            <person name="Toyoda A."/>
            <person name="Nozaki H."/>
        </authorList>
    </citation>
    <scope>NUCLEOTIDE SEQUENCE [LARGE SCALE GENOMIC DNA]</scope>
    <source>
        <strain evidence="9 10">NIES-4468</strain>
    </source>
</reference>
<dbReference type="PANTHER" id="PTHR10037:SF62">
    <property type="entry name" value="SODIUM CHANNEL PROTEIN 60E"/>
    <property type="match status" value="1"/>
</dbReference>
<dbReference type="Gene3D" id="1.10.238.10">
    <property type="entry name" value="EF-hand"/>
    <property type="match status" value="1"/>
</dbReference>
<comment type="similarity">
    <text evidence="5">Belongs to the calcium channel alpha-1 subunit (TC 1.A.1.11) family.</text>
</comment>
<keyword evidence="5" id="KW-0106">Calcium</keyword>
<keyword evidence="4 7" id="KW-0472">Membrane</keyword>
<evidence type="ECO:0000256" key="2">
    <source>
        <dbReference type="ARBA" id="ARBA00022692"/>
    </source>
</evidence>
<feature type="transmembrane region" description="Helical" evidence="7">
    <location>
        <begin position="1354"/>
        <end position="1372"/>
    </location>
</feature>
<keyword evidence="5" id="KW-0109">Calcium transport</keyword>
<feature type="transmembrane region" description="Helical" evidence="7">
    <location>
        <begin position="60"/>
        <end position="76"/>
    </location>
</feature>
<dbReference type="EMBL" id="BSDZ01000116">
    <property type="protein sequence ID" value="GLI71615.1"/>
    <property type="molecule type" value="Genomic_DNA"/>
</dbReference>
<feature type="transmembrane region" description="Helical" evidence="7">
    <location>
        <begin position="128"/>
        <end position="150"/>
    </location>
</feature>
<keyword evidence="10" id="KW-1185">Reference proteome</keyword>
<feature type="region of interest" description="Disordered" evidence="6">
    <location>
        <begin position="851"/>
        <end position="883"/>
    </location>
</feature>
<feature type="transmembrane region" description="Helical" evidence="7">
    <location>
        <begin position="614"/>
        <end position="633"/>
    </location>
</feature>
<evidence type="ECO:0000256" key="1">
    <source>
        <dbReference type="ARBA" id="ARBA00004141"/>
    </source>
</evidence>
<feature type="domain" description="Ion transport" evidence="8">
    <location>
        <begin position="490"/>
        <end position="794"/>
    </location>
</feature>
<keyword evidence="3 7" id="KW-1133">Transmembrane helix</keyword>
<name>A0ABQ5SQ22_9CHLO</name>
<keyword evidence="2 7" id="KW-0812">Transmembrane</keyword>
<dbReference type="Pfam" id="PF00520">
    <property type="entry name" value="Ion_trans"/>
    <property type="match status" value="4"/>
</dbReference>
<dbReference type="PANTHER" id="PTHR10037">
    <property type="entry name" value="VOLTAGE-GATED CATION CHANNEL CALCIUM AND SODIUM"/>
    <property type="match status" value="1"/>
</dbReference>
<evidence type="ECO:0000313" key="10">
    <source>
        <dbReference type="Proteomes" id="UP001165090"/>
    </source>
</evidence>
<evidence type="ECO:0000313" key="9">
    <source>
        <dbReference type="EMBL" id="GLI71615.1"/>
    </source>
</evidence>
<dbReference type="InterPro" id="IPR005821">
    <property type="entry name" value="Ion_trans_dom"/>
</dbReference>
<feature type="compositionally biased region" description="Polar residues" evidence="6">
    <location>
        <begin position="1039"/>
        <end position="1061"/>
    </location>
</feature>
<comment type="subcellular location">
    <subcellularLocation>
        <location evidence="1 5">Membrane</location>
        <topology evidence="1 5">Multi-pass membrane protein</topology>
    </subcellularLocation>
</comment>
<feature type="transmembrane region" description="Helical" evidence="7">
    <location>
        <begin position="1713"/>
        <end position="1731"/>
    </location>
</feature>
<feature type="region of interest" description="Disordered" evidence="6">
    <location>
        <begin position="1033"/>
        <end position="1124"/>
    </location>
</feature>
<feature type="transmembrane region" description="Helical" evidence="7">
    <location>
        <begin position="1392"/>
        <end position="1414"/>
    </location>
</feature>
<feature type="region of interest" description="Disordered" evidence="6">
    <location>
        <begin position="939"/>
        <end position="972"/>
    </location>
</feature>
<feature type="transmembrane region" description="Helical" evidence="7">
    <location>
        <begin position="349"/>
        <end position="376"/>
    </location>
</feature>
<feature type="domain" description="Ion transport" evidence="8">
    <location>
        <begin position="1709"/>
        <end position="2004"/>
    </location>
</feature>
<organism evidence="9 10">
    <name type="scientific">Volvox africanus</name>
    <dbReference type="NCBI Taxonomy" id="51714"/>
    <lineage>
        <taxon>Eukaryota</taxon>
        <taxon>Viridiplantae</taxon>
        <taxon>Chlorophyta</taxon>
        <taxon>core chlorophytes</taxon>
        <taxon>Chlorophyceae</taxon>
        <taxon>CS clade</taxon>
        <taxon>Chlamydomonadales</taxon>
        <taxon>Volvocaceae</taxon>
        <taxon>Volvox</taxon>
    </lineage>
</organism>